<evidence type="ECO:0000256" key="7">
    <source>
        <dbReference type="ARBA" id="ARBA00022946"/>
    </source>
</evidence>
<keyword evidence="8 12" id="KW-1133">Transmembrane helix</keyword>
<dbReference type="PANTHER" id="PTHR12210">
    <property type="entry name" value="DULLARD PROTEIN PHOSPHATASE"/>
    <property type="match status" value="1"/>
</dbReference>
<keyword evidence="4 12" id="KW-0812">Transmembrane</keyword>
<feature type="transmembrane region" description="Helical" evidence="12">
    <location>
        <begin position="119"/>
        <end position="138"/>
    </location>
</feature>
<dbReference type="InterPro" id="IPR036412">
    <property type="entry name" value="HAD-like_sf"/>
</dbReference>
<dbReference type="Gene3D" id="3.40.50.1000">
    <property type="entry name" value="HAD superfamily/HAD-like"/>
    <property type="match status" value="1"/>
</dbReference>
<dbReference type="SUPFAM" id="SSF56784">
    <property type="entry name" value="HAD-like"/>
    <property type="match status" value="1"/>
</dbReference>
<keyword evidence="3 12" id="KW-0813">Transport</keyword>
<gene>
    <name evidence="14" type="ORF">SASPL_154469</name>
</gene>
<dbReference type="PROSITE" id="PS50969">
    <property type="entry name" value="FCP1"/>
    <property type="match status" value="1"/>
</dbReference>
<feature type="domain" description="FCP1 homology" evidence="13">
    <location>
        <begin position="214"/>
        <end position="357"/>
    </location>
</feature>
<reference evidence="14" key="1">
    <citation type="submission" date="2018-01" db="EMBL/GenBank/DDBJ databases">
        <authorList>
            <person name="Mao J.F."/>
        </authorList>
    </citation>
    <scope>NUCLEOTIDE SEQUENCE</scope>
    <source>
        <strain evidence="14">Huo1</strain>
        <tissue evidence="14">Leaf</tissue>
    </source>
</reference>
<accession>A0A8X8YZB9</accession>
<comment type="subunit">
    <text evidence="12">Component of the TIM23 complex.</text>
</comment>
<dbReference type="EMBL" id="PNBA02000022">
    <property type="protein sequence ID" value="KAG6385633.1"/>
    <property type="molecule type" value="Genomic_DNA"/>
</dbReference>
<sequence>MSALSRHCARLNSVISRTNRRFSSTAANDTPRDSIISASVLAEQTPQPPSGPPPAAESPKSSWGFLKYGLVAALTGGIATSGYATYAYTTDEVDEKTKGFRASAKYTVANDATSLDVRFLLPLYLAFACLLVHMIVALQWEMPIDEIWGNGKDSNFYDWKTATYKFQAFLRAAAMSGPAKLVEVYLDLRRLAEEHIKGFTEPTSDKLLPDLHPLEQHIFTLVLDLNETLIYSDWKRDRGWRTFKRPGVDAFLEYLAQFYEIIVYSDQLNMYVDPVVERLDTKHCIRYRLSRGETKYVNGKHYRDLSMLNRDPAKVIYISGHALESSLQPENSVQVKLWQGEQDDTALLDLIPFLEYVAKHRPADIRTVLASYQGRDIAKEFIERSKEHQRRMQEQKQQGRLWKR</sequence>
<comment type="function">
    <text evidence="12">Essential component of the TIM23 complex, a complex that mediates the translocation of transit peptide-containing proteins across the mitochondrial inner membrane.</text>
</comment>
<comment type="subcellular location">
    <subcellularLocation>
        <location evidence="1 12">Mitochondrion inner membrane</location>
        <topology evidence="1 12">Single-pass membrane protein</topology>
    </subcellularLocation>
</comment>
<evidence type="ECO:0000256" key="9">
    <source>
        <dbReference type="ARBA" id="ARBA00023010"/>
    </source>
</evidence>
<comment type="caution">
    <text evidence="14">The sequence shown here is derived from an EMBL/GenBank/DDBJ whole genome shotgun (WGS) entry which is preliminary data.</text>
</comment>
<dbReference type="InterPro" id="IPR050365">
    <property type="entry name" value="TIM50"/>
</dbReference>
<evidence type="ECO:0000256" key="6">
    <source>
        <dbReference type="ARBA" id="ARBA00022927"/>
    </source>
</evidence>
<protein>
    <recommendedName>
        <fullName evidence="12">Mitochondrial import inner membrane translocase subunit TIM50</fullName>
    </recommendedName>
</protein>
<keyword evidence="15" id="KW-1185">Reference proteome</keyword>
<evidence type="ECO:0000313" key="15">
    <source>
        <dbReference type="Proteomes" id="UP000298416"/>
    </source>
</evidence>
<dbReference type="SMART" id="SM00577">
    <property type="entry name" value="CPDc"/>
    <property type="match status" value="1"/>
</dbReference>
<evidence type="ECO:0000256" key="10">
    <source>
        <dbReference type="ARBA" id="ARBA00023128"/>
    </source>
</evidence>
<dbReference type="AlphaFoldDB" id="A0A8X8YZB9"/>
<keyword evidence="7 12" id="KW-0809">Transit peptide</keyword>
<keyword evidence="11 12" id="KW-0472">Membrane</keyword>
<keyword evidence="6 12" id="KW-0653">Protein transport</keyword>
<evidence type="ECO:0000259" key="13">
    <source>
        <dbReference type="PROSITE" id="PS50969"/>
    </source>
</evidence>
<organism evidence="14">
    <name type="scientific">Salvia splendens</name>
    <name type="common">Scarlet sage</name>
    <dbReference type="NCBI Taxonomy" id="180675"/>
    <lineage>
        <taxon>Eukaryota</taxon>
        <taxon>Viridiplantae</taxon>
        <taxon>Streptophyta</taxon>
        <taxon>Embryophyta</taxon>
        <taxon>Tracheophyta</taxon>
        <taxon>Spermatophyta</taxon>
        <taxon>Magnoliopsida</taxon>
        <taxon>eudicotyledons</taxon>
        <taxon>Gunneridae</taxon>
        <taxon>Pentapetalae</taxon>
        <taxon>asterids</taxon>
        <taxon>lamiids</taxon>
        <taxon>Lamiales</taxon>
        <taxon>Lamiaceae</taxon>
        <taxon>Nepetoideae</taxon>
        <taxon>Mentheae</taxon>
        <taxon>Salviinae</taxon>
        <taxon>Salvia</taxon>
        <taxon>Salvia subgen. Calosphace</taxon>
        <taxon>core Calosphace</taxon>
    </lineage>
</organism>
<dbReference type="GO" id="GO:0015031">
    <property type="term" value="P:protein transport"/>
    <property type="evidence" value="ECO:0007669"/>
    <property type="project" value="UniProtKB-KW"/>
</dbReference>
<dbReference type="FunFam" id="3.40.50.1000:FF:000019">
    <property type="entry name" value="Mitochondrial import inner membrane translocase subunit TIM50"/>
    <property type="match status" value="1"/>
</dbReference>
<evidence type="ECO:0000256" key="11">
    <source>
        <dbReference type="ARBA" id="ARBA00023136"/>
    </source>
</evidence>
<evidence type="ECO:0000256" key="4">
    <source>
        <dbReference type="ARBA" id="ARBA00022692"/>
    </source>
</evidence>
<keyword evidence="9 12" id="KW-0811">Translocation</keyword>
<proteinExistence type="inferred from homology"/>
<evidence type="ECO:0000256" key="2">
    <source>
        <dbReference type="ARBA" id="ARBA00006344"/>
    </source>
</evidence>
<evidence type="ECO:0000256" key="12">
    <source>
        <dbReference type="RuleBase" id="RU365079"/>
    </source>
</evidence>
<reference evidence="14" key="2">
    <citation type="submission" date="2020-08" db="EMBL/GenBank/DDBJ databases">
        <title>Plant Genome Project.</title>
        <authorList>
            <person name="Zhang R.-G."/>
        </authorList>
    </citation>
    <scope>NUCLEOTIDE SEQUENCE</scope>
    <source>
        <strain evidence="14">Huo1</strain>
        <tissue evidence="14">Leaf</tissue>
    </source>
</reference>
<dbReference type="Proteomes" id="UP000298416">
    <property type="component" value="Unassembled WGS sequence"/>
</dbReference>
<evidence type="ECO:0000256" key="8">
    <source>
        <dbReference type="ARBA" id="ARBA00022989"/>
    </source>
</evidence>
<dbReference type="CDD" id="cd07521">
    <property type="entry name" value="HAD_FCP1-like"/>
    <property type="match status" value="1"/>
</dbReference>
<dbReference type="GO" id="GO:0005744">
    <property type="term" value="C:TIM23 mitochondrial import inner membrane translocase complex"/>
    <property type="evidence" value="ECO:0007669"/>
    <property type="project" value="UniProtKB-UniRule"/>
</dbReference>
<dbReference type="Pfam" id="PF03031">
    <property type="entry name" value="NIF"/>
    <property type="match status" value="1"/>
</dbReference>
<evidence type="ECO:0000256" key="1">
    <source>
        <dbReference type="ARBA" id="ARBA00004434"/>
    </source>
</evidence>
<evidence type="ECO:0000256" key="3">
    <source>
        <dbReference type="ARBA" id="ARBA00022448"/>
    </source>
</evidence>
<evidence type="ECO:0000313" key="14">
    <source>
        <dbReference type="EMBL" id="KAG6385633.1"/>
    </source>
</evidence>
<name>A0A8X8YZB9_SALSN</name>
<comment type="similarity">
    <text evidence="2 12">Belongs to the TIM50 family.</text>
</comment>
<evidence type="ECO:0000256" key="5">
    <source>
        <dbReference type="ARBA" id="ARBA00022792"/>
    </source>
</evidence>
<keyword evidence="10 12" id="KW-0496">Mitochondrion</keyword>
<dbReference type="InterPro" id="IPR023214">
    <property type="entry name" value="HAD_sf"/>
</dbReference>
<keyword evidence="5" id="KW-0999">Mitochondrion inner membrane</keyword>
<dbReference type="InterPro" id="IPR004274">
    <property type="entry name" value="FCP1_dom"/>
</dbReference>